<keyword evidence="1" id="KW-0812">Transmembrane</keyword>
<keyword evidence="1" id="KW-1133">Transmembrane helix</keyword>
<keyword evidence="1" id="KW-0472">Membrane</keyword>
<dbReference type="Proteomes" id="UP000185499">
    <property type="component" value="Chromosome"/>
</dbReference>
<dbReference type="EMBL" id="CP018888">
    <property type="protein sequence ID" value="APT18631.1"/>
    <property type="molecule type" value="Genomic_DNA"/>
</dbReference>
<protein>
    <recommendedName>
        <fullName evidence="4">Immunity protein</fullName>
    </recommendedName>
</protein>
<reference evidence="2 3" key="1">
    <citation type="submission" date="2016-12" db="EMBL/GenBank/DDBJ databases">
        <title>The whole genome sequencing and assembly of Lactobacillus amylophilus DSM 20533T strain.</title>
        <authorList>
            <person name="Lee Y.-J."/>
            <person name="Yi H."/>
            <person name="Bahn Y.-S."/>
            <person name="Kim J.F."/>
            <person name="Lee D.-W."/>
        </authorList>
    </citation>
    <scope>NUCLEOTIDE SEQUENCE [LARGE SCALE GENOMIC DNA]</scope>
    <source>
        <strain evidence="2 3">DSM 20533</strain>
    </source>
</reference>
<accession>A0A1L6XCC9</accession>
<evidence type="ECO:0000313" key="3">
    <source>
        <dbReference type="Proteomes" id="UP000185499"/>
    </source>
</evidence>
<keyword evidence="3" id="KW-1185">Reference proteome</keyword>
<evidence type="ECO:0000313" key="2">
    <source>
        <dbReference type="EMBL" id="APT18631.1"/>
    </source>
</evidence>
<dbReference type="KEGG" id="lah:LA20533_04855"/>
<evidence type="ECO:0008006" key="4">
    <source>
        <dbReference type="Google" id="ProtNLM"/>
    </source>
</evidence>
<feature type="transmembrane region" description="Helical" evidence="1">
    <location>
        <begin position="42"/>
        <end position="64"/>
    </location>
</feature>
<organism evidence="2 3">
    <name type="scientific">Amylolactobacillus amylophilus DSM 20533 = JCM 1125</name>
    <dbReference type="NCBI Taxonomy" id="1423721"/>
    <lineage>
        <taxon>Bacteria</taxon>
        <taxon>Bacillati</taxon>
        <taxon>Bacillota</taxon>
        <taxon>Bacilli</taxon>
        <taxon>Lactobacillales</taxon>
        <taxon>Lactobacillaceae</taxon>
        <taxon>Amylolactobacillus</taxon>
    </lineage>
</organism>
<gene>
    <name evidence="2" type="ORF">LA20533_04855</name>
</gene>
<proteinExistence type="predicted"/>
<sequence length="65" mass="7321">MIHRVVTSAIVAVWQFYNTYSEFMRIKTHGNKNTSAFAGYGIWYSAFFGVIMLSLSIAAFTGAFK</sequence>
<dbReference type="AlphaFoldDB" id="A0A1L6XCC9"/>
<name>A0A1L6XCC9_9LACO</name>
<evidence type="ECO:0000256" key="1">
    <source>
        <dbReference type="SAM" id="Phobius"/>
    </source>
</evidence>